<reference evidence="2" key="1">
    <citation type="submission" date="2012-07" db="EMBL/GenBank/DDBJ databases">
        <title>The Genome Sequence of Myroides odoratimimus CCUG 10230.</title>
        <authorList>
            <consortium name="The Broad Institute Genome Sequencing Platform"/>
            <person name="Earl A."/>
            <person name="Ward D."/>
            <person name="Feldgarden M."/>
            <person name="Gevers D."/>
            <person name="Huys G."/>
            <person name="Walker B."/>
            <person name="Young S.K."/>
            <person name="Zeng Q."/>
            <person name="Gargeya S."/>
            <person name="Fitzgerald M."/>
            <person name="Haas B."/>
            <person name="Abouelleil A."/>
            <person name="Alvarado L."/>
            <person name="Arachchi H.M."/>
            <person name="Berlin A.M."/>
            <person name="Chapman S.B."/>
            <person name="Goldberg J."/>
            <person name="Griggs A."/>
            <person name="Gujja S."/>
            <person name="Hansen M."/>
            <person name="Howarth C."/>
            <person name="Imamovic A."/>
            <person name="Larimer J."/>
            <person name="McCowen C."/>
            <person name="Montmayeur A."/>
            <person name="Murphy C."/>
            <person name="Neiman D."/>
            <person name="Pearson M."/>
            <person name="Priest M."/>
            <person name="Roberts A."/>
            <person name="Saif S."/>
            <person name="Shea T."/>
            <person name="Sisk P."/>
            <person name="Sykes S."/>
            <person name="Wortman J."/>
            <person name="Nusbaum C."/>
            <person name="Birren B."/>
        </authorList>
    </citation>
    <scope>NUCLEOTIDE SEQUENCE [LARGE SCALE GENOMIC DNA]</scope>
    <source>
        <strain evidence="2">CCUG 10230</strain>
    </source>
</reference>
<organism evidence="2 3">
    <name type="scientific">Myroides odoratimimus CCUG 10230</name>
    <dbReference type="NCBI Taxonomy" id="883150"/>
    <lineage>
        <taxon>Bacteria</taxon>
        <taxon>Pseudomonadati</taxon>
        <taxon>Bacteroidota</taxon>
        <taxon>Flavobacteriia</taxon>
        <taxon>Flavobacteriales</taxon>
        <taxon>Flavobacteriaceae</taxon>
        <taxon>Myroides</taxon>
    </lineage>
</organism>
<evidence type="ECO:0000313" key="2">
    <source>
        <dbReference type="EMBL" id="EHO07736.1"/>
    </source>
</evidence>
<dbReference type="Proteomes" id="UP000005402">
    <property type="component" value="Unassembled WGS sequence"/>
</dbReference>
<keyword evidence="1" id="KW-0812">Transmembrane</keyword>
<accession>A0ABN0E890</accession>
<dbReference type="EMBL" id="AGEC02000008">
    <property type="protein sequence ID" value="EHO07736.1"/>
    <property type="molecule type" value="Genomic_DNA"/>
</dbReference>
<evidence type="ECO:0000256" key="1">
    <source>
        <dbReference type="SAM" id="Phobius"/>
    </source>
</evidence>
<evidence type="ECO:0000313" key="3">
    <source>
        <dbReference type="Proteomes" id="UP000005402"/>
    </source>
</evidence>
<sequence>MNKKKANYRTDFLLPKNNFLIGMGSVLNIAGAYFSYNYSKSEKEADYKAIYSDWKNIGDDFKVSIEKFEKDNKEELFLNF</sequence>
<comment type="caution">
    <text evidence="2">The sequence shown here is derived from an EMBL/GenBank/DDBJ whole genome shotgun (WGS) entry which is preliminary data.</text>
</comment>
<keyword evidence="3" id="KW-1185">Reference proteome</keyword>
<dbReference type="RefSeq" id="WP_006259301.1">
    <property type="nucleotide sequence ID" value="NZ_KE161015.1"/>
</dbReference>
<feature type="transmembrane region" description="Helical" evidence="1">
    <location>
        <begin position="20"/>
        <end position="38"/>
    </location>
</feature>
<proteinExistence type="predicted"/>
<protein>
    <submittedName>
        <fullName evidence="2">Uncharacterized protein</fullName>
    </submittedName>
</protein>
<gene>
    <name evidence="2" type="ORF">HMPREF9712_02472</name>
</gene>
<keyword evidence="1" id="KW-0472">Membrane</keyword>
<name>A0ABN0E890_9FLAO</name>
<keyword evidence="1" id="KW-1133">Transmembrane helix</keyword>